<accession>Q6AGH9</accession>
<gene>
    <name evidence="3" type="ordered locus">Lxx05440</name>
</gene>
<dbReference type="EMBL" id="AE016822">
    <property type="protein sequence ID" value="AAT88516.1"/>
    <property type="molecule type" value="Genomic_DNA"/>
</dbReference>
<evidence type="ECO:0000256" key="2">
    <source>
        <dbReference type="SAM" id="Phobius"/>
    </source>
</evidence>
<feature type="compositionally biased region" description="Basic residues" evidence="1">
    <location>
        <begin position="177"/>
        <end position="186"/>
    </location>
</feature>
<dbReference type="eggNOG" id="COG4430">
    <property type="taxonomic scope" value="Bacteria"/>
</dbReference>
<organism evidence="3 4">
    <name type="scientific">Leifsonia xyli subsp. xyli (strain CTCB07)</name>
    <dbReference type="NCBI Taxonomy" id="281090"/>
    <lineage>
        <taxon>Bacteria</taxon>
        <taxon>Bacillati</taxon>
        <taxon>Actinomycetota</taxon>
        <taxon>Actinomycetes</taxon>
        <taxon>Micrococcales</taxon>
        <taxon>Microbacteriaceae</taxon>
        <taxon>Leifsonia</taxon>
    </lineage>
</organism>
<keyword evidence="2" id="KW-0472">Membrane</keyword>
<sequence>MLQQPLESAQDLTPRIAVDALAWRSWLDANEDSSDGVWLLLAKKGTTEPTSLTYAQALDEALCSGWIDGQKRSHDAAAFLQRFTPRRKASLWSERNIRLVEALIEACRMRERGHAEIARAKADGRWERAYAGAKTAEVPEDLASARAGSAAAAERFATLNRTNRYAVRTSTGSSRPPARRAARTGWRRGCWSGERHPIPSPSDDAGFGIVVPSSGNAASSREGRSMRNVLWGVVALLGWLALVAAALCVTTPGDEKPVAMVDAVIAVIAGVSALVGALLFVRSRVAVDPRRVAVPPSPEAAER</sequence>
<evidence type="ECO:0000313" key="4">
    <source>
        <dbReference type="Proteomes" id="UP000001306"/>
    </source>
</evidence>
<protein>
    <submittedName>
        <fullName evidence="3">Uncharacterized protein</fullName>
    </submittedName>
</protein>
<evidence type="ECO:0000256" key="1">
    <source>
        <dbReference type="SAM" id="MobiDB-lite"/>
    </source>
</evidence>
<keyword evidence="2" id="KW-1133">Transmembrane helix</keyword>
<evidence type="ECO:0000313" key="3">
    <source>
        <dbReference type="EMBL" id="AAT88516.1"/>
    </source>
</evidence>
<feature type="region of interest" description="Disordered" evidence="1">
    <location>
        <begin position="167"/>
        <end position="197"/>
    </location>
</feature>
<name>Q6AGH9_LEIXX</name>
<dbReference type="HOGENOM" id="CLU_917627_0_0_11"/>
<feature type="transmembrane region" description="Helical" evidence="2">
    <location>
        <begin position="258"/>
        <end position="281"/>
    </location>
</feature>
<keyword evidence="2" id="KW-0812">Transmembrane</keyword>
<proteinExistence type="predicted"/>
<dbReference type="Proteomes" id="UP000001306">
    <property type="component" value="Chromosome"/>
</dbReference>
<feature type="transmembrane region" description="Helical" evidence="2">
    <location>
        <begin position="229"/>
        <end position="252"/>
    </location>
</feature>
<keyword evidence="4" id="KW-1185">Reference proteome</keyword>
<reference evidence="3 4" key="1">
    <citation type="journal article" date="2004" name="Mol. Plant Microbe Interact.">
        <title>The genome sequence of the Gram-positive sugarcane pathogen Leifsonia xyli subsp. xyli.</title>
        <authorList>
            <person name="Monteiro-Vitorello C.B."/>
            <person name="Camargo L.E.A."/>
            <person name="Van Sluys M.A."/>
            <person name="Kitajima J.P."/>
            <person name="Truffi D."/>
            <person name="do Amaral A.M."/>
            <person name="Harakava R."/>
            <person name="de Oliveira J.C.F."/>
            <person name="Wood D."/>
            <person name="de Oliveira M.C."/>
            <person name="Miyaki C.Y."/>
            <person name="Takita M.A."/>
            <person name="da Silva A.C.R."/>
            <person name="Furlan L.R."/>
            <person name="Carraro D.M."/>
            <person name="Camarotte G."/>
            <person name="Almeida N.F. Jr."/>
            <person name="Carrer H."/>
            <person name="Coutinho L.L."/>
            <person name="El-Dorry H.A."/>
            <person name="Ferro M.I.T."/>
            <person name="Gagliardi P.R."/>
            <person name="Giglioti E."/>
            <person name="Goldman M.H.S."/>
            <person name="Goldman G.H."/>
            <person name="Kimura E.T."/>
            <person name="Ferro E.S."/>
            <person name="Kuramae E.E."/>
            <person name="Lemos E.G.M."/>
            <person name="Lemos M.V.F."/>
            <person name="Mauro S.M.Z."/>
            <person name="Machado M.A."/>
            <person name="Marino C.L."/>
            <person name="Menck C.F."/>
            <person name="Nunes L.R."/>
            <person name="Oliveira R.C."/>
            <person name="Pereira G.G."/>
            <person name="Siqueira W."/>
            <person name="de Souza A.A."/>
            <person name="Tsai S.M."/>
            <person name="Zanca A.S."/>
            <person name="Simpson A.J.G."/>
            <person name="Brumbley S.M."/>
            <person name="Setubal J.C."/>
        </authorList>
    </citation>
    <scope>NUCLEOTIDE SEQUENCE [LARGE SCALE GENOMIC DNA]</scope>
    <source>
        <strain evidence="3 4">CTCB07</strain>
    </source>
</reference>
<dbReference type="AlphaFoldDB" id="Q6AGH9"/>
<dbReference type="STRING" id="281090.Lxx05440"/>
<dbReference type="KEGG" id="lxx:Lxx05440"/>